<feature type="region of interest" description="Disordered" evidence="2">
    <location>
        <begin position="616"/>
        <end position="655"/>
    </location>
</feature>
<dbReference type="PANTHER" id="PTHR23159:SF31">
    <property type="entry name" value="CENTROSOME-ASSOCIATED PROTEIN CEP250 ISOFORM X1"/>
    <property type="match status" value="1"/>
</dbReference>
<feature type="compositionally biased region" description="Polar residues" evidence="2">
    <location>
        <begin position="1269"/>
        <end position="1278"/>
    </location>
</feature>
<feature type="region of interest" description="Disordered" evidence="2">
    <location>
        <begin position="769"/>
        <end position="810"/>
    </location>
</feature>
<feature type="region of interest" description="Disordered" evidence="2">
    <location>
        <begin position="1032"/>
        <end position="1093"/>
    </location>
</feature>
<keyword evidence="1" id="KW-0175">Coiled coil</keyword>
<reference evidence="3 4" key="1">
    <citation type="submission" date="2024-03" db="EMBL/GenBank/DDBJ databases">
        <title>The Acrasis kona genome and developmental transcriptomes reveal deep origins of eukaryotic multicellular pathways.</title>
        <authorList>
            <person name="Sheikh S."/>
            <person name="Fu C.-J."/>
            <person name="Brown M.W."/>
            <person name="Baldauf S.L."/>
        </authorList>
    </citation>
    <scope>NUCLEOTIDE SEQUENCE [LARGE SCALE GENOMIC DNA]</scope>
    <source>
        <strain evidence="3 4">ATCC MYA-3509</strain>
    </source>
</reference>
<feature type="compositionally biased region" description="Polar residues" evidence="2">
    <location>
        <begin position="1032"/>
        <end position="1043"/>
    </location>
</feature>
<organism evidence="3 4">
    <name type="scientific">Acrasis kona</name>
    <dbReference type="NCBI Taxonomy" id="1008807"/>
    <lineage>
        <taxon>Eukaryota</taxon>
        <taxon>Discoba</taxon>
        <taxon>Heterolobosea</taxon>
        <taxon>Tetramitia</taxon>
        <taxon>Eutetramitia</taxon>
        <taxon>Acrasidae</taxon>
        <taxon>Acrasis</taxon>
    </lineage>
</organism>
<feature type="coiled-coil region" evidence="1">
    <location>
        <begin position="547"/>
        <end position="613"/>
    </location>
</feature>
<feature type="region of interest" description="Disordered" evidence="2">
    <location>
        <begin position="1230"/>
        <end position="1278"/>
    </location>
</feature>
<evidence type="ECO:0000313" key="4">
    <source>
        <dbReference type="Proteomes" id="UP001431209"/>
    </source>
</evidence>
<evidence type="ECO:0000256" key="1">
    <source>
        <dbReference type="SAM" id="Coils"/>
    </source>
</evidence>
<proteinExistence type="predicted"/>
<feature type="compositionally biased region" description="Low complexity" evidence="2">
    <location>
        <begin position="777"/>
        <end position="789"/>
    </location>
</feature>
<feature type="compositionally biased region" description="Polar residues" evidence="2">
    <location>
        <begin position="1068"/>
        <end position="1082"/>
    </location>
</feature>
<feature type="compositionally biased region" description="Low complexity" evidence="2">
    <location>
        <begin position="796"/>
        <end position="810"/>
    </location>
</feature>
<dbReference type="AlphaFoldDB" id="A0AAW2Z262"/>
<dbReference type="PANTHER" id="PTHR23159">
    <property type="entry name" value="CENTROSOMAL PROTEIN 2"/>
    <property type="match status" value="1"/>
</dbReference>
<dbReference type="Proteomes" id="UP001431209">
    <property type="component" value="Unassembled WGS sequence"/>
</dbReference>
<keyword evidence="4" id="KW-1185">Reference proteome</keyword>
<dbReference type="EMBL" id="JAOPGA020000901">
    <property type="protein sequence ID" value="KAL0482841.1"/>
    <property type="molecule type" value="Genomic_DNA"/>
</dbReference>
<evidence type="ECO:0000256" key="2">
    <source>
        <dbReference type="SAM" id="MobiDB-lite"/>
    </source>
</evidence>
<feature type="compositionally biased region" description="Polar residues" evidence="2">
    <location>
        <begin position="1244"/>
        <end position="1253"/>
    </location>
</feature>
<accession>A0AAW2Z262</accession>
<feature type="compositionally biased region" description="Basic and acidic residues" evidence="2">
    <location>
        <begin position="617"/>
        <end position="630"/>
    </location>
</feature>
<sequence>MQSMYDDEITSIKIIDDDYTITPSDLQNSSSKKGLPAHVVSRILRERRTASAEPSSSVEKHTYFISRKTQSPSNFQLDDVLKTHYLDSDSSFERSQKRQLEDKAQIADTEDKWSRLKARMSAVKMVQELQTQVTESLHQLESTSIDATIETAESMDMLSEIMKKTGKLDFDSLVNQNRANMEDIFTNHENITKNRKIVLKDLQQWFKDSFNKSATDDGGMSFGDNDSVDSEFFMTSVKENSEKWHQLLDASKENIEDMLSSMKKKSKKLVDMQATIRDVVDYVEKASLQTPHNTLKAKNNDLEKIILNLKMELHDATKKLTATENKLRFYDELNDRNNKKEGKKNLGIQREVDTLKQRIESMEADAGRKQAEHLHELSKLKAEIEKREFALRVETHDKINHKKYSDLLRKDVQDRNKEVEAKIDRINELHADIIARDGAISDLNKQIKQFYQKQKSILQSLQDRDGNTILSGGVPVGENKSTLQQLVGALQNQVQELEEKRNMKTHSMIAASTQTDEEYLAAKDKDRRDGVLTLQMKEYDDQNDYLFVQAVREKEEVKRELRNKELELEQIKTNNQSQWSYMEKQLQSQKNKNAEIKNQLKSIMNELKNMTIVPKKSSKELKESVNKDNQDASPTPVAMETAPPITTKQSKHTQQDIIKQIKSIVEDTSESDITEYSLTPNPSTTSTNTATNSNVVIAQPIISSAPQLSQASIDMSMLLPSTQTSAIKSDTKPPESQTNHRLNNSVSSFGAVLNQKVSVTQSDGFVELDTNTKPTIAPNHPHNNNNNAPVHDHMNDSQNNSNQQPNTNATTTPEMLINMEVIDNESNQKIEKMASQSKLVIEDTVPLVDYIRPNMDVADVSRLMASFISKSRVEQEKNNRQFMKYKAIVSALKKKLTDEQQKNEENEKVIPEDADFRKLIKDYHSIKRALGFIHNQTENYHKDLVTLYPIDFCSEQNVMGMDDWKDDPSESNSMVSETIKQFRILYFTLKNFIEYIFDAGAKEPHEQHVRLKYQQMKQDLERLRDEMANVQSNNSLPVTSPPVTNHHHTDHTNNTLQSTTLPPPAYTVTPSPQQSKWKSTKSNPPPVVDHVKKSDNGVATSSILNEFSNTAEMTLLKDKSSELLSKNKEISELRVSCLFHKFYEKLKLRQFQAELHSIRNSSSGFRQLNIDVYVGLIEEQKKLILRWEKKIKQFTINKKNNAEDALRVLTQVVSESSKESKRKIRFSDESVAVEQSGVGRPDSRASNDSNKSPKNLKLPYLMKADKGQQRLSSAPHNL</sequence>
<gene>
    <name evidence="3" type="ORF">AKO1_014133</name>
</gene>
<evidence type="ECO:0000313" key="3">
    <source>
        <dbReference type="EMBL" id="KAL0482841.1"/>
    </source>
</evidence>
<comment type="caution">
    <text evidence="3">The sequence shown here is derived from an EMBL/GenBank/DDBJ whole genome shotgun (WGS) entry which is preliminary data.</text>
</comment>
<name>A0AAW2Z262_9EUKA</name>
<feature type="coiled-coil region" evidence="1">
    <location>
        <begin position="292"/>
        <end position="372"/>
    </location>
</feature>
<protein>
    <submittedName>
        <fullName evidence="3">Caspase recruitment domain-containing protein</fullName>
    </submittedName>
</protein>
<feature type="coiled-coil region" evidence="1">
    <location>
        <begin position="480"/>
        <end position="507"/>
    </location>
</feature>